<reference evidence="13" key="1">
    <citation type="submission" date="2021-01" db="EMBL/GenBank/DDBJ databases">
        <authorList>
            <person name="Kaushik A."/>
        </authorList>
    </citation>
    <scope>NUCLEOTIDE SEQUENCE</scope>
    <source>
        <strain evidence="13">AG5</strain>
    </source>
</reference>
<evidence type="ECO:0000256" key="3">
    <source>
        <dbReference type="ARBA" id="ARBA00010551"/>
    </source>
</evidence>
<dbReference type="InterPro" id="IPR004572">
    <property type="entry name" value="Protoporphyrinogen_oxidase"/>
</dbReference>
<sequence>MMTTTIGVLGGGITGLSAAFHLARRLPAAYPAKILLFEKTKRLGGWIKSESIQVPTSPNGTMGSHPVVLEAGPRTLRPRSLDMLELINLLDLESSLVLIPYSHPAARNRFVYFPETGLTRLPSGPLSLLNSQLSNRLSLGTLLPSALAEPFKPPNRPTALTDESFDEFITRRFGPEFARRFGSSLIHGIYAADSRKLSMRATFGQVWEAENRGGGSVLKGFLRKAPQQHPPAEIDYELGALEKTMKGISVYTLKGGMERIVQALEKSLRNDPRIEIRTGNCIHSVRQSEDDSIVLETSSGTVTVSYIVSALPLSQVSQVFPSSHWMPHTLLKTPCSTVHVINLVFPPSNNPIHPPGFGYLVPRPHDGYDSAESPILGCVFDSVTSSIHEPTVVTVMLGGPFSIQSTPLPLDIVLSLLAQHLGHKHLPEPIAHRYHIQKDCIPTPLVGHLDRISQLRDIVEKLWSGRLQVIGSGVGGVSLGDCVRDGRTATTNITRKLERIG</sequence>
<evidence type="ECO:0000313" key="13">
    <source>
        <dbReference type="EMBL" id="CAE7093338.1"/>
    </source>
</evidence>
<comment type="subcellular location">
    <subcellularLocation>
        <location evidence="11">Mitochondrion inner membrane</location>
    </subcellularLocation>
</comment>
<evidence type="ECO:0000256" key="5">
    <source>
        <dbReference type="ARBA" id="ARBA00022630"/>
    </source>
</evidence>
<evidence type="ECO:0000256" key="1">
    <source>
        <dbReference type="ARBA" id="ARBA00002600"/>
    </source>
</evidence>
<dbReference type="SUPFAM" id="SSF54373">
    <property type="entry name" value="FAD-linked reductases, C-terminal domain"/>
    <property type="match status" value="1"/>
</dbReference>
<evidence type="ECO:0000256" key="4">
    <source>
        <dbReference type="ARBA" id="ARBA00012867"/>
    </source>
</evidence>
<dbReference type="InterPro" id="IPR002937">
    <property type="entry name" value="Amino_oxidase"/>
</dbReference>
<comment type="function">
    <text evidence="1 11">Catalyzes the 6-electron oxidation of protoporphyrinogen-IX to form protoporphyrin-IX.</text>
</comment>
<dbReference type="InterPro" id="IPR050464">
    <property type="entry name" value="Zeta_carotene_desat/Oxidored"/>
</dbReference>
<dbReference type="NCBIfam" id="TIGR00562">
    <property type="entry name" value="proto_IX_ox"/>
    <property type="match status" value="1"/>
</dbReference>
<dbReference type="EMBL" id="CAJNJQ010000668">
    <property type="protein sequence ID" value="CAE7093338.1"/>
    <property type="molecule type" value="Genomic_DNA"/>
</dbReference>
<dbReference type="GO" id="GO:0005743">
    <property type="term" value="C:mitochondrial inner membrane"/>
    <property type="evidence" value="ECO:0007669"/>
    <property type="project" value="UniProtKB-SubCell"/>
</dbReference>
<evidence type="ECO:0000256" key="7">
    <source>
        <dbReference type="ARBA" id="ARBA00023002"/>
    </source>
</evidence>
<feature type="domain" description="Amine oxidase" evidence="12">
    <location>
        <begin position="13"/>
        <end position="493"/>
    </location>
</feature>
<dbReference type="UniPathway" id="UPA00251">
    <property type="reaction ID" value="UER00324"/>
</dbReference>
<evidence type="ECO:0000256" key="10">
    <source>
        <dbReference type="ARBA" id="ARBA00047554"/>
    </source>
</evidence>
<dbReference type="Gene3D" id="3.50.50.60">
    <property type="entry name" value="FAD/NAD(P)-binding domain"/>
    <property type="match status" value="1"/>
</dbReference>
<dbReference type="PANTHER" id="PTHR42923">
    <property type="entry name" value="PROTOPORPHYRINOGEN OXIDASE"/>
    <property type="match status" value="1"/>
</dbReference>
<evidence type="ECO:0000259" key="12">
    <source>
        <dbReference type="Pfam" id="PF01593"/>
    </source>
</evidence>
<evidence type="ECO:0000256" key="8">
    <source>
        <dbReference type="ARBA" id="ARBA00023133"/>
    </source>
</evidence>
<name>A0A8H3DSU9_9AGAM</name>
<keyword evidence="7 11" id="KW-0560">Oxidoreductase</keyword>
<comment type="caution">
    <text evidence="13">The sequence shown here is derived from an EMBL/GenBank/DDBJ whole genome shotgun (WGS) entry which is preliminary data.</text>
</comment>
<dbReference type="Proteomes" id="UP000663827">
    <property type="component" value="Unassembled WGS sequence"/>
</dbReference>
<evidence type="ECO:0000256" key="6">
    <source>
        <dbReference type="ARBA" id="ARBA00022827"/>
    </source>
</evidence>
<gene>
    <name evidence="13" type="ORF">RDB_LOCUS34003</name>
</gene>
<comment type="similarity">
    <text evidence="3 11">Belongs to the protoporphyrinogen/coproporphyrinogen oxidase family. Protoporphyrinogen oxidase subfamily.</text>
</comment>
<evidence type="ECO:0000256" key="11">
    <source>
        <dbReference type="RuleBase" id="RU367069"/>
    </source>
</evidence>
<proteinExistence type="inferred from homology"/>
<dbReference type="EC" id="1.3.3.4" evidence="4 11"/>
<dbReference type="AlphaFoldDB" id="A0A8H3DSU9"/>
<evidence type="ECO:0000256" key="9">
    <source>
        <dbReference type="ARBA" id="ARBA00023244"/>
    </source>
</evidence>
<dbReference type="PANTHER" id="PTHR42923:SF3">
    <property type="entry name" value="PROTOPORPHYRINOGEN OXIDASE"/>
    <property type="match status" value="1"/>
</dbReference>
<evidence type="ECO:0000256" key="2">
    <source>
        <dbReference type="ARBA" id="ARBA00005073"/>
    </source>
</evidence>
<keyword evidence="5 11" id="KW-0285">Flavoprotein</keyword>
<dbReference type="GO" id="GO:0004729">
    <property type="term" value="F:oxygen-dependent protoporphyrinogen oxidase activity"/>
    <property type="evidence" value="ECO:0007669"/>
    <property type="project" value="UniProtKB-UniRule"/>
</dbReference>
<accession>A0A8H3DSU9</accession>
<evidence type="ECO:0000313" key="14">
    <source>
        <dbReference type="Proteomes" id="UP000663827"/>
    </source>
</evidence>
<comment type="pathway">
    <text evidence="2 11">Porphyrin-containing compound metabolism; protoporphyrin-IX biosynthesis; protoporphyrin-IX from protoporphyrinogen-IX: step 1/1.</text>
</comment>
<comment type="cofactor">
    <cofactor evidence="11">
        <name>FAD</name>
        <dbReference type="ChEBI" id="CHEBI:57692"/>
    </cofactor>
    <text evidence="11">Binds 1 FAD per subunit.</text>
</comment>
<organism evidence="13 14">
    <name type="scientific">Rhizoctonia solani</name>
    <dbReference type="NCBI Taxonomy" id="456999"/>
    <lineage>
        <taxon>Eukaryota</taxon>
        <taxon>Fungi</taxon>
        <taxon>Dikarya</taxon>
        <taxon>Basidiomycota</taxon>
        <taxon>Agaricomycotina</taxon>
        <taxon>Agaricomycetes</taxon>
        <taxon>Cantharellales</taxon>
        <taxon>Ceratobasidiaceae</taxon>
        <taxon>Rhizoctonia</taxon>
    </lineage>
</organism>
<dbReference type="Pfam" id="PF01593">
    <property type="entry name" value="Amino_oxidase"/>
    <property type="match status" value="1"/>
</dbReference>
<keyword evidence="8 11" id="KW-0350">Heme biosynthesis</keyword>
<keyword evidence="9 11" id="KW-0627">Porphyrin biosynthesis</keyword>
<dbReference type="GO" id="GO:0006782">
    <property type="term" value="P:protoporphyrinogen IX biosynthetic process"/>
    <property type="evidence" value="ECO:0007669"/>
    <property type="project" value="UniProtKB-UniRule"/>
</dbReference>
<comment type="catalytic activity">
    <reaction evidence="10 11">
        <text>protoporphyrinogen IX + 3 O2 = protoporphyrin IX + 3 H2O2</text>
        <dbReference type="Rhea" id="RHEA:25576"/>
        <dbReference type="ChEBI" id="CHEBI:15379"/>
        <dbReference type="ChEBI" id="CHEBI:16240"/>
        <dbReference type="ChEBI" id="CHEBI:57306"/>
        <dbReference type="ChEBI" id="CHEBI:57307"/>
        <dbReference type="EC" id="1.3.3.4"/>
    </reaction>
</comment>
<dbReference type="SUPFAM" id="SSF51905">
    <property type="entry name" value="FAD/NAD(P)-binding domain"/>
    <property type="match status" value="1"/>
</dbReference>
<dbReference type="InterPro" id="IPR036188">
    <property type="entry name" value="FAD/NAD-bd_sf"/>
</dbReference>
<keyword evidence="6 11" id="KW-0274">FAD</keyword>
<protein>
    <recommendedName>
        <fullName evidence="4 11">Protoporphyrinogen oxidase</fullName>
        <ecNumber evidence="4 11">1.3.3.4</ecNumber>
    </recommendedName>
</protein>